<evidence type="ECO:0000313" key="7">
    <source>
        <dbReference type="Proteomes" id="UP000321201"/>
    </source>
</evidence>
<keyword evidence="2 3" id="KW-0119">Carbohydrate metabolism</keyword>
<name>A0A5C7ER35_9PROT</name>
<organism evidence="6 7">
    <name type="scientific">Pelomicrobium methylotrophicum</name>
    <dbReference type="NCBI Taxonomy" id="2602750"/>
    <lineage>
        <taxon>Bacteria</taxon>
        <taxon>Pseudomonadati</taxon>
        <taxon>Pseudomonadota</taxon>
        <taxon>Hydrogenophilia</taxon>
        <taxon>Hydrogenophilia incertae sedis</taxon>
        <taxon>Pelomicrobium</taxon>
    </lineage>
</organism>
<dbReference type="CDD" id="cd10796">
    <property type="entry name" value="GH57N_APU"/>
    <property type="match status" value="1"/>
</dbReference>
<reference evidence="6 7" key="1">
    <citation type="submission" date="2019-08" db="EMBL/GenBank/DDBJ databases">
        <title>Pelomicrobium methylotrophicum gen. nov., sp. nov. a moderately thermophilic, facultatively anaerobic, lithoautotrophic and methylotrophic bacterium isolated from a terrestrial mud volcano.</title>
        <authorList>
            <person name="Slobodkina G.B."/>
            <person name="Merkel A.Y."/>
            <person name="Slobodkin A.I."/>
        </authorList>
    </citation>
    <scope>NUCLEOTIDE SEQUENCE [LARGE SCALE GENOMIC DNA]</scope>
    <source>
        <strain evidence="6 7">SM250</strain>
    </source>
</reference>
<dbReference type="InterPro" id="IPR027291">
    <property type="entry name" value="Glyco_hydro_38_N_sf"/>
</dbReference>
<dbReference type="AlphaFoldDB" id="A0A5C7ER35"/>
<dbReference type="EMBL" id="VPFL01000024">
    <property type="protein sequence ID" value="TXF10670.1"/>
    <property type="molecule type" value="Genomic_DNA"/>
</dbReference>
<evidence type="ECO:0000256" key="3">
    <source>
        <dbReference type="RuleBase" id="RU361196"/>
    </source>
</evidence>
<accession>A0A5C7ER35</accession>
<keyword evidence="7" id="KW-1185">Reference proteome</keyword>
<dbReference type="OrthoDB" id="9759321at2"/>
<evidence type="ECO:0000259" key="5">
    <source>
        <dbReference type="Pfam" id="PF03065"/>
    </source>
</evidence>
<comment type="similarity">
    <text evidence="1 3">Belongs to the glycosyl hydrolase 57 family.</text>
</comment>
<dbReference type="InterPro" id="IPR011330">
    <property type="entry name" value="Glyco_hydro/deAcase_b/a-brl"/>
</dbReference>
<evidence type="ECO:0000256" key="2">
    <source>
        <dbReference type="ARBA" id="ARBA00023277"/>
    </source>
</evidence>
<comment type="caution">
    <text evidence="6">The sequence shown here is derived from an EMBL/GenBank/DDBJ whole genome shotgun (WGS) entry which is preliminary data.</text>
</comment>
<dbReference type="InterPro" id="IPR004300">
    <property type="entry name" value="Glyco_hydro_57_N"/>
</dbReference>
<keyword evidence="6" id="KW-0378">Hydrolase</keyword>
<dbReference type="InterPro" id="IPR052046">
    <property type="entry name" value="GH57_Enzymes"/>
</dbReference>
<protein>
    <submittedName>
        <fullName evidence="6">Glycoside hydrolase</fullName>
    </submittedName>
</protein>
<evidence type="ECO:0000313" key="6">
    <source>
        <dbReference type="EMBL" id="TXF10670.1"/>
    </source>
</evidence>
<dbReference type="GO" id="GO:0005975">
    <property type="term" value="P:carbohydrate metabolic process"/>
    <property type="evidence" value="ECO:0007669"/>
    <property type="project" value="InterPro"/>
</dbReference>
<gene>
    <name evidence="6" type="ORF">FR698_14095</name>
</gene>
<dbReference type="InParanoid" id="A0A5C7ER35"/>
<evidence type="ECO:0000256" key="1">
    <source>
        <dbReference type="ARBA" id="ARBA00006821"/>
    </source>
</evidence>
<dbReference type="RefSeq" id="WP_147800843.1">
    <property type="nucleotide sequence ID" value="NZ_VPFL01000024.1"/>
</dbReference>
<evidence type="ECO:0000256" key="4">
    <source>
        <dbReference type="SAM" id="MobiDB-lite"/>
    </source>
</evidence>
<dbReference type="SUPFAM" id="SSF88713">
    <property type="entry name" value="Glycoside hydrolase/deacetylase"/>
    <property type="match status" value="1"/>
</dbReference>
<dbReference type="PANTHER" id="PTHR36306:SF1">
    <property type="entry name" value="ALPHA-AMYLASE-RELATED"/>
    <property type="match status" value="1"/>
</dbReference>
<dbReference type="Pfam" id="PF03065">
    <property type="entry name" value="Glyco_hydro_57"/>
    <property type="match status" value="1"/>
</dbReference>
<proteinExistence type="inferred from homology"/>
<dbReference type="Gene3D" id="3.20.110.10">
    <property type="entry name" value="Glycoside hydrolase 38, N terminal domain"/>
    <property type="match status" value="1"/>
</dbReference>
<dbReference type="GO" id="GO:0016787">
    <property type="term" value="F:hydrolase activity"/>
    <property type="evidence" value="ECO:0007669"/>
    <property type="project" value="UniProtKB-KW"/>
</dbReference>
<dbReference type="Proteomes" id="UP000321201">
    <property type="component" value="Unassembled WGS sequence"/>
</dbReference>
<feature type="region of interest" description="Disordered" evidence="4">
    <location>
        <begin position="550"/>
        <end position="574"/>
    </location>
</feature>
<feature type="domain" description="Glycoside hydrolase family 57 N-terminal" evidence="5">
    <location>
        <begin position="12"/>
        <end position="436"/>
    </location>
</feature>
<dbReference type="PANTHER" id="PTHR36306">
    <property type="entry name" value="ALPHA-AMYLASE-RELATED-RELATED"/>
    <property type="match status" value="1"/>
</dbReference>
<sequence>MGRSQRKLELVLLWHMHQPDYRDPRTGEFTLPWVYLHALKDYADMAYHLERHPGVKAVVNFVPVLLDQLEDYAEQFRLGLVRDPLLKLLGASNLDQVSPQTRTFILDACFRNNHHTMIEPFPPYKRLHELYRQLNVQGESAFAYLSGQYFSDLLTWYHLAWTGESVRRRHALVQRLMAQGSGFTHSDRFALFQLIGEVVAEVIPRYRRLAQSGQIELSTTPHYHPLAPLLIDFRSAREALPGVVLPQTACYPGGRSRVEWHLDSALESHARRFGDAPAGVWPAEGAISQPLLELLASRGCRWTASGQAVLANTLRRGGATHVLADRTHYLYQPYRYRGPGGEVTCFFRDDQLSDLIGFEYKSWFGRDAANDFVRRLEDILRRSPEDARPLVSVILDGENAWEYYPYNGYFFLDDLYTLLENHPLISTTTYRDYLARSAAAAAPLPPVVAGSWVYGTFSPWIGEPAKNQAWELLAAAKQHYDLVMQGGRLKPEEAEAAHRQLADCESSDWFWWLGDYNPEHAVASFERRFRDKLGNLYRLLKLPVPAALSTPLSRGHGDPEAGGAMRRASKEREG</sequence>